<dbReference type="EMBL" id="BAABME010005696">
    <property type="protein sequence ID" value="GAA0166337.1"/>
    <property type="molecule type" value="Genomic_DNA"/>
</dbReference>
<evidence type="ECO:0000313" key="4">
    <source>
        <dbReference type="Proteomes" id="UP001454036"/>
    </source>
</evidence>
<keyword evidence="4" id="KW-1185">Reference proteome</keyword>
<dbReference type="SUPFAM" id="SSF55331">
    <property type="entry name" value="Tautomerase/MIF"/>
    <property type="match status" value="1"/>
</dbReference>
<dbReference type="PANTHER" id="PTHR11954:SF42">
    <property type="entry name" value="TAUTOMERASE_MIF SUPERFAMILY PROTEIN"/>
    <property type="match status" value="1"/>
</dbReference>
<gene>
    <name evidence="2" type="ORF">LIER_16142</name>
    <name evidence="3" type="ORF">LIER_21513</name>
</gene>
<dbReference type="AlphaFoldDB" id="A0AAV3QTP4"/>
<dbReference type="InterPro" id="IPR001398">
    <property type="entry name" value="Macrophage_inhib_fac"/>
</dbReference>
<dbReference type="InterPro" id="IPR014347">
    <property type="entry name" value="Tautomerase/MIF_sf"/>
</dbReference>
<dbReference type="GO" id="GO:0050178">
    <property type="term" value="F:phenylpyruvate tautomerase activity"/>
    <property type="evidence" value="ECO:0007669"/>
    <property type="project" value="TreeGrafter"/>
</dbReference>
<dbReference type="PANTHER" id="PTHR11954">
    <property type="entry name" value="D-DOPACHROME DECARBOXYLASE"/>
    <property type="match status" value="1"/>
</dbReference>
<evidence type="ECO:0000313" key="2">
    <source>
        <dbReference type="EMBL" id="GAA0159344.1"/>
    </source>
</evidence>
<sequence length="118" mass="12752">MPLFNLSTNVKLDEAQIASLFPELVSCIAKNIGKPEYEVMIVLKESVSIVFSGSTEAAAYGELVSVGAGYLTPDANQKITSGLAELLEAKLNIPKIRFFLKFFDSPGSMFGWNGNVMA</sequence>
<dbReference type="EMBL" id="BAABME010003578">
    <property type="protein sequence ID" value="GAA0159344.1"/>
    <property type="molecule type" value="Genomic_DNA"/>
</dbReference>
<evidence type="ECO:0000313" key="3">
    <source>
        <dbReference type="EMBL" id="GAA0166337.1"/>
    </source>
</evidence>
<organism evidence="3 4">
    <name type="scientific">Lithospermum erythrorhizon</name>
    <name type="common">Purple gromwell</name>
    <name type="synonym">Lithospermum officinale var. erythrorhizon</name>
    <dbReference type="NCBI Taxonomy" id="34254"/>
    <lineage>
        <taxon>Eukaryota</taxon>
        <taxon>Viridiplantae</taxon>
        <taxon>Streptophyta</taxon>
        <taxon>Embryophyta</taxon>
        <taxon>Tracheophyta</taxon>
        <taxon>Spermatophyta</taxon>
        <taxon>Magnoliopsida</taxon>
        <taxon>eudicotyledons</taxon>
        <taxon>Gunneridae</taxon>
        <taxon>Pentapetalae</taxon>
        <taxon>asterids</taxon>
        <taxon>lamiids</taxon>
        <taxon>Boraginales</taxon>
        <taxon>Boraginaceae</taxon>
        <taxon>Boraginoideae</taxon>
        <taxon>Lithospermeae</taxon>
        <taxon>Lithospermum</taxon>
    </lineage>
</organism>
<accession>A0AAV3QTP4</accession>
<evidence type="ECO:0000256" key="1">
    <source>
        <dbReference type="ARBA" id="ARBA00005851"/>
    </source>
</evidence>
<dbReference type="GO" id="GO:0005615">
    <property type="term" value="C:extracellular space"/>
    <property type="evidence" value="ECO:0007669"/>
    <property type="project" value="TreeGrafter"/>
</dbReference>
<name>A0AAV3QTP4_LITER</name>
<comment type="caution">
    <text evidence="3">The sequence shown here is derived from an EMBL/GenBank/DDBJ whole genome shotgun (WGS) entry which is preliminary data.</text>
</comment>
<dbReference type="Gene3D" id="3.30.429.10">
    <property type="entry name" value="Macrophage Migration Inhibitory Factor"/>
    <property type="match status" value="1"/>
</dbReference>
<protein>
    <submittedName>
        <fullName evidence="3">Decarboxylase</fullName>
    </submittedName>
</protein>
<reference evidence="3 4" key="1">
    <citation type="submission" date="2024-01" db="EMBL/GenBank/DDBJ databases">
        <title>The complete chloroplast genome sequence of Lithospermum erythrorhizon: insights into the phylogenetic relationship among Boraginaceae species and the maternal lineages of purple gromwells.</title>
        <authorList>
            <person name="Okada T."/>
            <person name="Watanabe K."/>
        </authorList>
    </citation>
    <scope>NUCLEOTIDE SEQUENCE [LARGE SCALE GENOMIC DNA]</scope>
</reference>
<dbReference type="Pfam" id="PF01187">
    <property type="entry name" value="MIF"/>
    <property type="match status" value="1"/>
</dbReference>
<dbReference type="Proteomes" id="UP001454036">
    <property type="component" value="Unassembled WGS sequence"/>
</dbReference>
<comment type="similarity">
    <text evidence="1">Belongs to the MIF family.</text>
</comment>
<proteinExistence type="inferred from homology"/>